<dbReference type="Gene3D" id="2.40.40.10">
    <property type="entry name" value="RlpA-like domain"/>
    <property type="match status" value="1"/>
</dbReference>
<reference evidence="4 5" key="1">
    <citation type="submission" date="2014-09" db="EMBL/GenBank/DDBJ databases">
        <authorList>
            <person name="Ellenberger Sabrina"/>
        </authorList>
    </citation>
    <scope>NUCLEOTIDE SEQUENCE [LARGE SCALE GENOMIC DNA]</scope>
    <source>
        <strain evidence="4 5">CBS 412.66</strain>
    </source>
</reference>
<feature type="chain" id="PRO_5002120966" description="Barwin domain-containing protein" evidence="2">
    <location>
        <begin position="20"/>
        <end position="170"/>
    </location>
</feature>
<dbReference type="AlphaFoldDB" id="A0A0B7NUS4"/>
<dbReference type="GO" id="GO:0050832">
    <property type="term" value="P:defense response to fungus"/>
    <property type="evidence" value="ECO:0007669"/>
    <property type="project" value="InterPro"/>
</dbReference>
<dbReference type="CDD" id="cd22191">
    <property type="entry name" value="DPBB_RlpA_EXP_N-like"/>
    <property type="match status" value="1"/>
</dbReference>
<evidence type="ECO:0000313" key="4">
    <source>
        <dbReference type="EMBL" id="CEP19290.1"/>
    </source>
</evidence>
<dbReference type="InterPro" id="IPR051477">
    <property type="entry name" value="Expansin_CellWall"/>
</dbReference>
<feature type="domain" description="Barwin" evidence="3">
    <location>
        <begin position="87"/>
        <end position="157"/>
    </location>
</feature>
<dbReference type="STRING" id="35722.A0A0B7NUS4"/>
<sequence>MKFLLIAFIFTFLFTLSKAANSTPYGKRGVARIMDMSKYSDDATSLDKRHRVTWYSGNDLKKAACYSGRNNLPRVDAKITDMIGAMAMHDFEQCYKCMEITNNRQKHKKIVVKIIDLCAACKIGKAIDLTPAAFKKLAPKGDLDIGVLDISFKPVKCPKGGLFDVLSKLL</sequence>
<dbReference type="EMBL" id="LN734023">
    <property type="protein sequence ID" value="CEP19290.1"/>
    <property type="molecule type" value="Genomic_DNA"/>
</dbReference>
<evidence type="ECO:0000259" key="3">
    <source>
        <dbReference type="Pfam" id="PF00967"/>
    </source>
</evidence>
<accession>A0A0B7NUS4</accession>
<evidence type="ECO:0000256" key="1">
    <source>
        <dbReference type="ARBA" id="ARBA00022729"/>
    </source>
</evidence>
<name>A0A0B7NUS4_9FUNG</name>
<proteinExistence type="predicted"/>
<dbReference type="GO" id="GO:0042742">
    <property type="term" value="P:defense response to bacterium"/>
    <property type="evidence" value="ECO:0007669"/>
    <property type="project" value="InterPro"/>
</dbReference>
<dbReference type="PANTHER" id="PTHR31836">
    <property type="match status" value="1"/>
</dbReference>
<keyword evidence="1 2" id="KW-0732">Signal</keyword>
<feature type="signal peptide" evidence="2">
    <location>
        <begin position="1"/>
        <end position="19"/>
    </location>
</feature>
<organism evidence="4 5">
    <name type="scientific">Parasitella parasitica</name>
    <dbReference type="NCBI Taxonomy" id="35722"/>
    <lineage>
        <taxon>Eukaryota</taxon>
        <taxon>Fungi</taxon>
        <taxon>Fungi incertae sedis</taxon>
        <taxon>Mucoromycota</taxon>
        <taxon>Mucoromycotina</taxon>
        <taxon>Mucoromycetes</taxon>
        <taxon>Mucorales</taxon>
        <taxon>Mucorineae</taxon>
        <taxon>Mucoraceae</taxon>
        <taxon>Parasitella</taxon>
    </lineage>
</organism>
<dbReference type="InterPro" id="IPR001153">
    <property type="entry name" value="Barwin_dom"/>
</dbReference>
<gene>
    <name evidence="4" type="primary">PARPA_13603.1 scaffold 47020</name>
</gene>
<evidence type="ECO:0000256" key="2">
    <source>
        <dbReference type="SAM" id="SignalP"/>
    </source>
</evidence>
<dbReference type="Proteomes" id="UP000054107">
    <property type="component" value="Unassembled WGS sequence"/>
</dbReference>
<dbReference type="Pfam" id="PF00967">
    <property type="entry name" value="Barwin"/>
    <property type="match status" value="1"/>
</dbReference>
<dbReference type="InterPro" id="IPR036908">
    <property type="entry name" value="RlpA-like_sf"/>
</dbReference>
<evidence type="ECO:0000313" key="5">
    <source>
        <dbReference type="Proteomes" id="UP000054107"/>
    </source>
</evidence>
<dbReference type="PANTHER" id="PTHR31836:SF28">
    <property type="entry name" value="SRCR DOMAIN-CONTAINING PROTEIN-RELATED"/>
    <property type="match status" value="1"/>
</dbReference>
<dbReference type="OrthoDB" id="623670at2759"/>
<protein>
    <recommendedName>
        <fullName evidence="3">Barwin domain-containing protein</fullName>
    </recommendedName>
</protein>
<dbReference type="SUPFAM" id="SSF50685">
    <property type="entry name" value="Barwin-like endoglucanases"/>
    <property type="match status" value="1"/>
</dbReference>
<keyword evidence="5" id="KW-1185">Reference proteome</keyword>